<evidence type="ECO:0000259" key="10">
    <source>
        <dbReference type="Pfam" id="PF03449"/>
    </source>
</evidence>
<dbReference type="InterPro" id="IPR036953">
    <property type="entry name" value="GreA/GreB_C_sf"/>
</dbReference>
<accession>A0A955LKN8</accession>
<dbReference type="Proteomes" id="UP000751518">
    <property type="component" value="Unassembled WGS sequence"/>
</dbReference>
<dbReference type="PANTHER" id="PTHR30437:SF4">
    <property type="entry name" value="TRANSCRIPTION ELONGATION FACTOR GREA"/>
    <property type="match status" value="1"/>
</dbReference>
<dbReference type="Gene3D" id="1.10.287.180">
    <property type="entry name" value="Transcription elongation factor, GreA/GreB, N-terminal domain"/>
    <property type="match status" value="1"/>
</dbReference>
<dbReference type="InterPro" id="IPR028624">
    <property type="entry name" value="Tscrpt_elong_fac_GreA/B"/>
</dbReference>
<dbReference type="EMBL" id="JAGQKZ010000001">
    <property type="protein sequence ID" value="MCA9391611.1"/>
    <property type="molecule type" value="Genomic_DNA"/>
</dbReference>
<dbReference type="GO" id="GO:0003677">
    <property type="term" value="F:DNA binding"/>
    <property type="evidence" value="ECO:0007669"/>
    <property type="project" value="UniProtKB-UniRule"/>
</dbReference>
<comment type="function">
    <text evidence="6 8">Necessary for efficient RNA polymerase transcription elongation past template-encoded arresting sites. The arresting sites in DNA have the property of trapping a certain fraction of elongating RNA polymerases that pass through, resulting in locked ternary complexes. Cleavage of the nascent transcript by cleavage factors such as GreA or GreB allows the resumption of elongation from the new 3'terminus. GreA releases sequences of 2 to 3 nucleotides.</text>
</comment>
<dbReference type="InterPro" id="IPR001437">
    <property type="entry name" value="Tscrpt_elong_fac_GreA/B_C"/>
</dbReference>
<keyword evidence="5 8" id="KW-0804">Transcription</keyword>
<dbReference type="PIRSF" id="PIRSF006092">
    <property type="entry name" value="GreA_GreB"/>
    <property type="match status" value="1"/>
</dbReference>
<dbReference type="PANTHER" id="PTHR30437">
    <property type="entry name" value="TRANSCRIPTION ELONGATION FACTOR GREA"/>
    <property type="match status" value="1"/>
</dbReference>
<reference evidence="11" key="2">
    <citation type="journal article" date="2021" name="Microbiome">
        <title>Successional dynamics and alternative stable states in a saline activated sludge microbial community over 9 years.</title>
        <authorList>
            <person name="Wang Y."/>
            <person name="Ye J."/>
            <person name="Ju F."/>
            <person name="Liu L."/>
            <person name="Boyd J.A."/>
            <person name="Deng Y."/>
            <person name="Parks D.H."/>
            <person name="Jiang X."/>
            <person name="Yin X."/>
            <person name="Woodcroft B.J."/>
            <person name="Tyson G.W."/>
            <person name="Hugenholtz P."/>
            <person name="Polz M.F."/>
            <person name="Zhang T."/>
        </authorList>
    </citation>
    <scope>NUCLEOTIDE SEQUENCE</scope>
    <source>
        <strain evidence="11">HKST-UBA03</strain>
    </source>
</reference>
<evidence type="ECO:0000256" key="5">
    <source>
        <dbReference type="ARBA" id="ARBA00023163"/>
    </source>
</evidence>
<dbReference type="FunFam" id="1.10.287.180:FF:000001">
    <property type="entry name" value="Transcription elongation factor GreA"/>
    <property type="match status" value="1"/>
</dbReference>
<dbReference type="AlphaFoldDB" id="A0A955LKN8"/>
<dbReference type="SUPFAM" id="SSF46557">
    <property type="entry name" value="GreA transcript cleavage protein, N-terminal domain"/>
    <property type="match status" value="1"/>
</dbReference>
<sequence length="158" mass="17645">MDKKEYYLTQTGYDNLRAEYDRLKAEEWPNVVKRVSDARELGKLEDNQEFEEAKKAKDVIEGKLLEIEDILERASIIEEGKSGAKATVDIGSTVTVEVKGSRQTFTIVGSIEADPAQGKISHESPVGEQLLGLRQGDIVEIKLPSGTNLEYKIVKIHK</sequence>
<dbReference type="GO" id="GO:0032784">
    <property type="term" value="P:regulation of DNA-templated transcription elongation"/>
    <property type="evidence" value="ECO:0007669"/>
    <property type="project" value="UniProtKB-UniRule"/>
</dbReference>
<feature type="domain" description="Transcription elongation factor GreA/GreB N-terminal" evidence="10">
    <location>
        <begin position="7"/>
        <end position="76"/>
    </location>
</feature>
<dbReference type="SUPFAM" id="SSF54534">
    <property type="entry name" value="FKBP-like"/>
    <property type="match status" value="1"/>
</dbReference>
<dbReference type="InterPro" id="IPR022691">
    <property type="entry name" value="Tscrpt_elong_fac_GreA/B_N"/>
</dbReference>
<evidence type="ECO:0000256" key="4">
    <source>
        <dbReference type="ARBA" id="ARBA00023125"/>
    </source>
</evidence>
<dbReference type="Pfam" id="PF03449">
    <property type="entry name" value="GreA_GreB_N"/>
    <property type="match status" value="1"/>
</dbReference>
<keyword evidence="4 8" id="KW-0238">DNA-binding</keyword>
<dbReference type="InterPro" id="IPR023459">
    <property type="entry name" value="Tscrpt_elong_fac_GreA/B_fam"/>
</dbReference>
<keyword evidence="11" id="KW-0648">Protein biosynthesis</keyword>
<evidence type="ECO:0000313" key="12">
    <source>
        <dbReference type="Proteomes" id="UP000751518"/>
    </source>
</evidence>
<evidence type="ECO:0000256" key="1">
    <source>
        <dbReference type="ARBA" id="ARBA00008213"/>
    </source>
</evidence>
<evidence type="ECO:0000256" key="8">
    <source>
        <dbReference type="HAMAP-Rule" id="MF_00105"/>
    </source>
</evidence>
<protein>
    <recommendedName>
        <fullName evidence="2 8">Transcription elongation factor GreA</fullName>
    </recommendedName>
    <alternativeName>
        <fullName evidence="7 8">Transcript cleavage factor GreA</fullName>
    </alternativeName>
</protein>
<comment type="similarity">
    <text evidence="1 8">Belongs to the GreA/GreB family.</text>
</comment>
<dbReference type="GO" id="GO:0006354">
    <property type="term" value="P:DNA-templated transcription elongation"/>
    <property type="evidence" value="ECO:0007669"/>
    <property type="project" value="TreeGrafter"/>
</dbReference>
<dbReference type="HAMAP" id="MF_00105">
    <property type="entry name" value="GreA_GreB"/>
    <property type="match status" value="1"/>
</dbReference>
<reference evidence="11" key="1">
    <citation type="submission" date="2020-04" db="EMBL/GenBank/DDBJ databases">
        <authorList>
            <person name="Zhang T."/>
        </authorList>
    </citation>
    <scope>NUCLEOTIDE SEQUENCE</scope>
    <source>
        <strain evidence="11">HKST-UBA03</strain>
    </source>
</reference>
<comment type="caution">
    <text evidence="11">The sequence shown here is derived from an EMBL/GenBank/DDBJ whole genome shotgun (WGS) entry which is preliminary data.</text>
</comment>
<gene>
    <name evidence="8 11" type="primary">greA</name>
    <name evidence="11" type="ORF">KC614_00210</name>
</gene>
<proteinExistence type="inferred from homology"/>
<dbReference type="GO" id="GO:0070063">
    <property type="term" value="F:RNA polymerase binding"/>
    <property type="evidence" value="ECO:0007669"/>
    <property type="project" value="InterPro"/>
</dbReference>
<evidence type="ECO:0000256" key="7">
    <source>
        <dbReference type="ARBA" id="ARBA00030776"/>
    </source>
</evidence>
<dbReference type="GO" id="GO:0003746">
    <property type="term" value="F:translation elongation factor activity"/>
    <property type="evidence" value="ECO:0007669"/>
    <property type="project" value="UniProtKB-KW"/>
</dbReference>
<evidence type="ECO:0000256" key="6">
    <source>
        <dbReference type="ARBA" id="ARBA00024916"/>
    </source>
</evidence>
<keyword evidence="11" id="KW-0251">Elongation factor</keyword>
<dbReference type="NCBIfam" id="NF001263">
    <property type="entry name" value="PRK00226.1-4"/>
    <property type="match status" value="1"/>
</dbReference>
<evidence type="ECO:0000256" key="3">
    <source>
        <dbReference type="ARBA" id="ARBA00023015"/>
    </source>
</evidence>
<name>A0A955LKN8_UNCKA</name>
<evidence type="ECO:0000256" key="2">
    <source>
        <dbReference type="ARBA" id="ARBA00013729"/>
    </source>
</evidence>
<evidence type="ECO:0000259" key="9">
    <source>
        <dbReference type="Pfam" id="PF01272"/>
    </source>
</evidence>
<dbReference type="Pfam" id="PF01272">
    <property type="entry name" value="GreA_GreB"/>
    <property type="match status" value="1"/>
</dbReference>
<feature type="domain" description="Transcription elongation factor GreA/GreB C-terminal" evidence="9">
    <location>
        <begin position="86"/>
        <end position="157"/>
    </location>
</feature>
<organism evidence="11 12">
    <name type="scientific">candidate division WWE3 bacterium</name>
    <dbReference type="NCBI Taxonomy" id="2053526"/>
    <lineage>
        <taxon>Bacteria</taxon>
        <taxon>Katanobacteria</taxon>
    </lineage>
</organism>
<dbReference type="Gene3D" id="3.10.50.30">
    <property type="entry name" value="Transcription elongation factor, GreA/GreB, C-terminal domain"/>
    <property type="match status" value="1"/>
</dbReference>
<keyword evidence="3 8" id="KW-0805">Transcription regulation</keyword>
<dbReference type="InterPro" id="IPR036805">
    <property type="entry name" value="Tscrpt_elong_fac_GreA/B_N_sf"/>
</dbReference>
<evidence type="ECO:0000313" key="11">
    <source>
        <dbReference type="EMBL" id="MCA9391611.1"/>
    </source>
</evidence>